<protein>
    <recommendedName>
        <fullName evidence="12">DNA 3'-5' helicase</fullName>
        <ecNumber evidence="12">5.6.2.4</ecNumber>
    </recommendedName>
</protein>
<dbReference type="GO" id="GO:0004527">
    <property type="term" value="F:exonuclease activity"/>
    <property type="evidence" value="ECO:0007669"/>
    <property type="project" value="UniProtKB-KW"/>
</dbReference>
<dbReference type="KEGG" id="kse:Ksed_19190"/>
<dbReference type="eggNOG" id="COG2887">
    <property type="taxonomic scope" value="Bacteria"/>
</dbReference>
<feature type="domain" description="UvrD-like helicase ATP-binding" evidence="16">
    <location>
        <begin position="15"/>
        <end position="338"/>
    </location>
</feature>
<feature type="binding site" evidence="14">
    <location>
        <begin position="36"/>
        <end position="43"/>
    </location>
    <ligand>
        <name>ATP</name>
        <dbReference type="ChEBI" id="CHEBI:30616"/>
    </ligand>
</feature>
<keyword evidence="9" id="KW-0234">DNA repair</keyword>
<dbReference type="GO" id="GO:0000725">
    <property type="term" value="P:recombinational repair"/>
    <property type="evidence" value="ECO:0007669"/>
    <property type="project" value="TreeGrafter"/>
</dbReference>
<evidence type="ECO:0000256" key="1">
    <source>
        <dbReference type="ARBA" id="ARBA00022722"/>
    </source>
</evidence>
<feature type="region of interest" description="Disordered" evidence="15">
    <location>
        <begin position="938"/>
        <end position="980"/>
    </location>
</feature>
<dbReference type="Pfam" id="PF12705">
    <property type="entry name" value="PDDEXK_1"/>
    <property type="match status" value="1"/>
</dbReference>
<dbReference type="GO" id="GO:0005524">
    <property type="term" value="F:ATP binding"/>
    <property type="evidence" value="ECO:0007669"/>
    <property type="project" value="UniProtKB-UniRule"/>
</dbReference>
<reference evidence="18 19" key="1">
    <citation type="journal article" date="2009" name="Stand. Genomic Sci.">
        <title>Complete genome sequence of Kytococcus sedentarius type strain (541).</title>
        <authorList>
            <person name="Sims D."/>
            <person name="Brettin T."/>
            <person name="Detter J.C."/>
            <person name="Han C."/>
            <person name="Lapidus A."/>
            <person name="Copeland A."/>
            <person name="Glavina Del Rio T."/>
            <person name="Nolan M."/>
            <person name="Chen F."/>
            <person name="Lucas S."/>
            <person name="Tice H."/>
            <person name="Cheng J.F."/>
            <person name="Bruce D."/>
            <person name="Goodwin L."/>
            <person name="Pitluck S."/>
            <person name="Ovchinnikova G."/>
            <person name="Pati A."/>
            <person name="Ivanova N."/>
            <person name="Mavrommatis K."/>
            <person name="Chen A."/>
            <person name="Palaniappan K."/>
            <person name="D'haeseleer P."/>
            <person name="Chain P."/>
            <person name="Bristow J."/>
            <person name="Eisen J.A."/>
            <person name="Markowitz V."/>
            <person name="Hugenholtz P."/>
            <person name="Schneider S."/>
            <person name="Goker M."/>
            <person name="Pukall R."/>
            <person name="Kyrpides N.C."/>
            <person name="Klenk H.P."/>
        </authorList>
    </citation>
    <scope>NUCLEOTIDE SEQUENCE [LARGE SCALE GENOMIC DNA]</scope>
    <source>
        <strain evidence="19">ATCC 14392 / DSM 20547 / JCM 11482 / CCUG 33030 / NBRC 15357 / NCTC 11040 / CCM 314 / 541</strain>
    </source>
</reference>
<dbReference type="PANTHER" id="PTHR11070">
    <property type="entry name" value="UVRD / RECB / PCRA DNA HELICASE FAMILY MEMBER"/>
    <property type="match status" value="1"/>
</dbReference>
<evidence type="ECO:0000256" key="8">
    <source>
        <dbReference type="ARBA" id="ARBA00023125"/>
    </source>
</evidence>
<evidence type="ECO:0000256" key="9">
    <source>
        <dbReference type="ARBA" id="ARBA00023204"/>
    </source>
</evidence>
<dbReference type="eggNOG" id="COG0210">
    <property type="taxonomic scope" value="Bacteria"/>
</dbReference>
<evidence type="ECO:0000256" key="3">
    <source>
        <dbReference type="ARBA" id="ARBA00022763"/>
    </source>
</evidence>
<dbReference type="GO" id="GO:0003677">
    <property type="term" value="F:DNA binding"/>
    <property type="evidence" value="ECO:0007669"/>
    <property type="project" value="UniProtKB-KW"/>
</dbReference>
<keyword evidence="1" id="KW-0540">Nuclease</keyword>
<dbReference type="GO" id="GO:0033202">
    <property type="term" value="C:DNA helicase complex"/>
    <property type="evidence" value="ECO:0007669"/>
    <property type="project" value="TreeGrafter"/>
</dbReference>
<keyword evidence="8" id="KW-0238">DNA-binding</keyword>
<dbReference type="HOGENOM" id="CLU_003630_1_1_11"/>
<dbReference type="PROSITE" id="PS51217">
    <property type="entry name" value="UVRD_HELICASE_CTER"/>
    <property type="match status" value="1"/>
</dbReference>
<evidence type="ECO:0000256" key="2">
    <source>
        <dbReference type="ARBA" id="ARBA00022741"/>
    </source>
</evidence>
<comment type="catalytic activity">
    <reaction evidence="13">
        <text>ATP + H2O = ADP + phosphate + H(+)</text>
        <dbReference type="Rhea" id="RHEA:13065"/>
        <dbReference type="ChEBI" id="CHEBI:15377"/>
        <dbReference type="ChEBI" id="CHEBI:15378"/>
        <dbReference type="ChEBI" id="CHEBI:30616"/>
        <dbReference type="ChEBI" id="CHEBI:43474"/>
        <dbReference type="ChEBI" id="CHEBI:456216"/>
        <dbReference type="EC" id="5.6.2.4"/>
    </reaction>
</comment>
<keyword evidence="5 14" id="KW-0347">Helicase</keyword>
<dbReference type="InterPro" id="IPR014017">
    <property type="entry name" value="DNA_helicase_UvrD-like_C"/>
</dbReference>
<dbReference type="PANTHER" id="PTHR11070:SF55">
    <property type="entry name" value="DNA 3'-5' HELICASE"/>
    <property type="match status" value="1"/>
</dbReference>
<evidence type="ECO:0000256" key="15">
    <source>
        <dbReference type="SAM" id="MobiDB-lite"/>
    </source>
</evidence>
<keyword evidence="10" id="KW-0413">Isomerase</keyword>
<evidence type="ECO:0000259" key="16">
    <source>
        <dbReference type="PROSITE" id="PS51198"/>
    </source>
</evidence>
<dbReference type="Proteomes" id="UP000006666">
    <property type="component" value="Chromosome"/>
</dbReference>
<organism evidence="18 19">
    <name type="scientific">Kytococcus sedentarius (strain ATCC 14392 / DSM 20547 / JCM 11482 / CCUG 33030 / NBRC 15357 / NCTC 11040 / CCM 314 / 541)</name>
    <name type="common">Micrococcus sedentarius</name>
    <dbReference type="NCBI Taxonomy" id="478801"/>
    <lineage>
        <taxon>Bacteria</taxon>
        <taxon>Bacillati</taxon>
        <taxon>Actinomycetota</taxon>
        <taxon>Actinomycetes</taxon>
        <taxon>Micrococcales</taxon>
        <taxon>Kytococcaceae</taxon>
        <taxon>Kytococcus</taxon>
    </lineage>
</organism>
<dbReference type="CDD" id="cd17932">
    <property type="entry name" value="DEXQc_UvrD"/>
    <property type="match status" value="1"/>
</dbReference>
<keyword evidence="4 14" id="KW-0378">Hydrolase</keyword>
<keyword evidence="6" id="KW-0269">Exonuclease</keyword>
<evidence type="ECO:0000256" key="14">
    <source>
        <dbReference type="PROSITE-ProRule" id="PRU00560"/>
    </source>
</evidence>
<dbReference type="SUPFAM" id="SSF52540">
    <property type="entry name" value="P-loop containing nucleoside triphosphate hydrolases"/>
    <property type="match status" value="1"/>
</dbReference>
<comment type="catalytic activity">
    <reaction evidence="11">
        <text>Couples ATP hydrolysis with the unwinding of duplex DNA by translocating in the 3'-5' direction.</text>
        <dbReference type="EC" id="5.6.2.4"/>
    </reaction>
</comment>
<proteinExistence type="predicted"/>
<evidence type="ECO:0000256" key="7">
    <source>
        <dbReference type="ARBA" id="ARBA00022840"/>
    </source>
</evidence>
<dbReference type="EMBL" id="CP001686">
    <property type="protein sequence ID" value="ACV06919.1"/>
    <property type="molecule type" value="Genomic_DNA"/>
</dbReference>
<evidence type="ECO:0000313" key="19">
    <source>
        <dbReference type="Proteomes" id="UP000006666"/>
    </source>
</evidence>
<dbReference type="InterPro" id="IPR000212">
    <property type="entry name" value="DNA_helicase_UvrD/REP"/>
</dbReference>
<dbReference type="PROSITE" id="PS51198">
    <property type="entry name" value="UVRD_HELICASE_ATP_BIND"/>
    <property type="match status" value="1"/>
</dbReference>
<dbReference type="GO" id="GO:0043138">
    <property type="term" value="F:3'-5' DNA helicase activity"/>
    <property type="evidence" value="ECO:0007669"/>
    <property type="project" value="UniProtKB-EC"/>
</dbReference>
<keyword evidence="2 14" id="KW-0547">Nucleotide-binding</keyword>
<accession>C7NJY7</accession>
<dbReference type="InterPro" id="IPR027417">
    <property type="entry name" value="P-loop_NTPase"/>
</dbReference>
<feature type="compositionally biased region" description="Basic and acidic residues" evidence="15">
    <location>
        <begin position="950"/>
        <end position="963"/>
    </location>
</feature>
<dbReference type="Pfam" id="PF00580">
    <property type="entry name" value="UvrD-helicase"/>
    <property type="match status" value="1"/>
</dbReference>
<evidence type="ECO:0000256" key="5">
    <source>
        <dbReference type="ARBA" id="ARBA00022806"/>
    </source>
</evidence>
<evidence type="ECO:0000256" key="13">
    <source>
        <dbReference type="ARBA" id="ARBA00048988"/>
    </source>
</evidence>
<sequence>MHWGAADLADLLGQHRPTPEQAAVIETRDPAQLVVAGAGSGKTETMAARVVWLVANRLVRSDQVLGLTFTRKAAAELSERLAARLDALVRAGVLAAEELQPPVVSTYNAWSGGIVAEHGLRLGIEPGARVLSAVEAWQGVTDLVTTWPGELPPGLTSIEGAVQGVLTLAGQMGDHLVSGEQVERELDRLDELLGTVAPNRSGRPYADVLKAQATLAVRRALVPMVQRWQELKAERQVLEFSDQTQLSARLARGHAAVGRVERARSRAVLLDEFQDTTEAQLSVVRGVFAGDPTLSVTAVGDPHQSIYGFRGASARTMESFVESFDATERHLSTSWRNSGRVLRVANRVAEPLRERSALDLPALRPRPGTDEGPPVTASRFGTPADEARAGAAWLAEHWAPGELGAAVLCRKRSQFPVVTEALEAAGLPYEVVGLGGLLLVPEVADVRALLGVVDDPTRGDHLMRLLTGPAARLGAADLVGLHAWRRELERRWGVRSPGDEGSAERRDHQQLAVTLLDAVLTPVEAGWTGPQGEAVSDLARARLASLAEAVTQCLGAQHRGVGELALVAEQALGVDVELASRTDVPPWRARAHLEAFHEHVATFAEAGTREPSLSALMGWLSAAEQHEGALEPGAVEVDPSAVQVLTVHASKGLEWDAVWVPGLVAGTFPSGTGTVRPEGPEWVARPATDSAWWAPASGMLPFALRGDAPSLPEWSLPADPDKADFETAMKDFARANGERGLQEERRLAYVAVTRARRLLHLSSAVWGTSAAPTPTSDFLLEVLDDCAPGTWVEMPPTDPVPENPVTATPRTALWPRPEAEDLEHHAHAAAAAEVGLALETAPGSEPGWTGLAEDSREHLLRFRQDVRLLLAERDAADQPDIEPLRHVSTSSLVALARDPGARRFLARPVPTPPARAARQGTDFHAWVESQWAPARLFDVPDLPQESQGEWDAHEERDAQEERAAPGAPQDGLALDGPRLRTRAPGEADLRRFQEHFVASEWSGRTPTWVELPLQTNVAGLTVRGRADAIFPATRAERDAGLEWVVVDWKTSSSPREAEVGAAAVQLACYRQAFAAWRGIDPATVGGAFFHAADGVTVRPELPDGERLEQLVRLLGEPPA</sequence>
<keyword evidence="3" id="KW-0227">DNA damage</keyword>
<evidence type="ECO:0000256" key="11">
    <source>
        <dbReference type="ARBA" id="ARBA00034617"/>
    </source>
</evidence>
<evidence type="ECO:0000256" key="12">
    <source>
        <dbReference type="ARBA" id="ARBA00034808"/>
    </source>
</evidence>
<dbReference type="InterPro" id="IPR038726">
    <property type="entry name" value="PDDEXK_AddAB-type"/>
</dbReference>
<dbReference type="Gene3D" id="3.90.320.10">
    <property type="match status" value="1"/>
</dbReference>
<evidence type="ECO:0000256" key="10">
    <source>
        <dbReference type="ARBA" id="ARBA00023235"/>
    </source>
</evidence>
<dbReference type="Gene3D" id="3.40.50.300">
    <property type="entry name" value="P-loop containing nucleotide triphosphate hydrolases"/>
    <property type="match status" value="4"/>
</dbReference>
<evidence type="ECO:0000313" key="18">
    <source>
        <dbReference type="EMBL" id="ACV06919.1"/>
    </source>
</evidence>
<dbReference type="GO" id="GO:0005829">
    <property type="term" value="C:cytosol"/>
    <property type="evidence" value="ECO:0007669"/>
    <property type="project" value="TreeGrafter"/>
</dbReference>
<name>C7NJY7_KYTSD</name>
<dbReference type="AlphaFoldDB" id="C7NJY7"/>
<dbReference type="STRING" id="478801.Ksed_19190"/>
<gene>
    <name evidence="18" type="ordered locus">Ksed_19190</name>
</gene>
<dbReference type="Pfam" id="PF13361">
    <property type="entry name" value="UvrD_C"/>
    <property type="match status" value="1"/>
</dbReference>
<feature type="domain" description="UvrD-like helicase C-terminal" evidence="17">
    <location>
        <begin position="339"/>
        <end position="652"/>
    </location>
</feature>
<evidence type="ECO:0000256" key="6">
    <source>
        <dbReference type="ARBA" id="ARBA00022839"/>
    </source>
</evidence>
<keyword evidence="7 14" id="KW-0067">ATP-binding</keyword>
<evidence type="ECO:0000256" key="4">
    <source>
        <dbReference type="ARBA" id="ARBA00022801"/>
    </source>
</evidence>
<dbReference type="InterPro" id="IPR014016">
    <property type="entry name" value="UvrD-like_ATP-bd"/>
</dbReference>
<evidence type="ECO:0000259" key="17">
    <source>
        <dbReference type="PROSITE" id="PS51217"/>
    </source>
</evidence>
<dbReference type="InterPro" id="IPR011604">
    <property type="entry name" value="PDDEXK-like_dom_sf"/>
</dbReference>
<dbReference type="Gene3D" id="1.10.486.10">
    <property type="entry name" value="PCRA, domain 4"/>
    <property type="match status" value="1"/>
</dbReference>
<dbReference type="EC" id="5.6.2.4" evidence="12"/>
<keyword evidence="19" id="KW-1185">Reference proteome</keyword>